<evidence type="ECO:0000256" key="1">
    <source>
        <dbReference type="SAM" id="MobiDB-lite"/>
    </source>
</evidence>
<dbReference type="InParanoid" id="M1D9A8"/>
<dbReference type="HOGENOM" id="CLU_1655230_0_0_1"/>
<dbReference type="Gramene" id="PGSC0003DMT400085342">
    <property type="protein sequence ID" value="PGSC0003DMT400085342"/>
    <property type="gene ID" value="PGSC0003DMG400034913"/>
</dbReference>
<feature type="domain" description="Putative plant transposon protein" evidence="2">
    <location>
        <begin position="1"/>
        <end position="48"/>
    </location>
</feature>
<sequence length="188" mass="20017">MVAALVAGVDIDFARMLLVEIHERAFKTSTTYPFPCLIFQLCRDSRVPIWHGERLIHSTGTLDIGLIRDKENVVASRREPQVEAEFASLWTNVDAILAAPAVEPEAAPTTLADNILLDALFSGTAEERLEPTHAKGASSSAPVVEVPPIVRDVVSTTGGAMMDDVGTTEGDPTIVLAGSGKSDPPARS</sequence>
<feature type="region of interest" description="Disordered" evidence="1">
    <location>
        <begin position="163"/>
        <end position="188"/>
    </location>
</feature>
<dbReference type="Proteomes" id="UP000011115">
    <property type="component" value="Unassembled WGS sequence"/>
</dbReference>
<proteinExistence type="predicted"/>
<reference evidence="3" key="2">
    <citation type="submission" date="2015-06" db="UniProtKB">
        <authorList>
            <consortium name="EnsemblPlants"/>
        </authorList>
    </citation>
    <scope>IDENTIFICATION</scope>
    <source>
        <strain evidence="3">DM1-3 516 R44</strain>
    </source>
</reference>
<keyword evidence="4" id="KW-1185">Reference proteome</keyword>
<name>M1D9A8_SOLTU</name>
<organism evidence="3 4">
    <name type="scientific">Solanum tuberosum</name>
    <name type="common">Potato</name>
    <dbReference type="NCBI Taxonomy" id="4113"/>
    <lineage>
        <taxon>Eukaryota</taxon>
        <taxon>Viridiplantae</taxon>
        <taxon>Streptophyta</taxon>
        <taxon>Embryophyta</taxon>
        <taxon>Tracheophyta</taxon>
        <taxon>Spermatophyta</taxon>
        <taxon>Magnoliopsida</taxon>
        <taxon>eudicotyledons</taxon>
        <taxon>Gunneridae</taxon>
        <taxon>Pentapetalae</taxon>
        <taxon>asterids</taxon>
        <taxon>lamiids</taxon>
        <taxon>Solanales</taxon>
        <taxon>Solanaceae</taxon>
        <taxon>Solanoideae</taxon>
        <taxon>Solaneae</taxon>
        <taxon>Solanum</taxon>
    </lineage>
</organism>
<accession>M1D9A8</accession>
<dbReference type="InterPro" id="IPR046796">
    <property type="entry name" value="Transposase_32_dom"/>
</dbReference>
<protein>
    <recommendedName>
        <fullName evidence="2">Putative plant transposon protein domain-containing protein</fullName>
    </recommendedName>
</protein>
<evidence type="ECO:0000259" key="2">
    <source>
        <dbReference type="Pfam" id="PF20167"/>
    </source>
</evidence>
<dbReference type="AlphaFoldDB" id="M1D9A8"/>
<reference evidence="4" key="1">
    <citation type="journal article" date="2011" name="Nature">
        <title>Genome sequence and analysis of the tuber crop potato.</title>
        <authorList>
            <consortium name="The Potato Genome Sequencing Consortium"/>
        </authorList>
    </citation>
    <scope>NUCLEOTIDE SEQUENCE [LARGE SCALE GENOMIC DNA]</scope>
    <source>
        <strain evidence="4">cv. DM1-3 516 R44</strain>
    </source>
</reference>
<dbReference type="Pfam" id="PF20167">
    <property type="entry name" value="Transposase_32"/>
    <property type="match status" value="1"/>
</dbReference>
<dbReference type="EnsemblPlants" id="PGSC0003DMT400085342">
    <property type="protein sequence ID" value="PGSC0003DMT400085342"/>
    <property type="gene ID" value="PGSC0003DMG400034913"/>
</dbReference>
<evidence type="ECO:0000313" key="3">
    <source>
        <dbReference type="EnsemblPlants" id="PGSC0003DMT400085342"/>
    </source>
</evidence>
<evidence type="ECO:0000313" key="4">
    <source>
        <dbReference type="Proteomes" id="UP000011115"/>
    </source>
</evidence>
<dbReference type="PaxDb" id="4113-PGSC0003DMT400085342"/>